<feature type="compositionally biased region" description="Basic and acidic residues" evidence="4">
    <location>
        <begin position="176"/>
        <end position="192"/>
    </location>
</feature>
<evidence type="ECO:0000313" key="7">
    <source>
        <dbReference type="Proteomes" id="UP000244855"/>
    </source>
</evidence>
<feature type="compositionally biased region" description="Basic and acidic residues" evidence="4">
    <location>
        <begin position="95"/>
        <end position="118"/>
    </location>
</feature>
<comment type="similarity">
    <text evidence="3">Belongs to the histone H1/H5 family.</text>
</comment>
<evidence type="ECO:0000313" key="6">
    <source>
        <dbReference type="EMBL" id="PVI07025.1"/>
    </source>
</evidence>
<feature type="region of interest" description="Disordered" evidence="4">
    <location>
        <begin position="1"/>
        <end position="22"/>
    </location>
</feature>
<dbReference type="GO" id="GO:0030527">
    <property type="term" value="F:structural constituent of chromatin"/>
    <property type="evidence" value="ECO:0007669"/>
    <property type="project" value="InterPro"/>
</dbReference>
<dbReference type="Proteomes" id="UP000244855">
    <property type="component" value="Unassembled WGS sequence"/>
</dbReference>
<evidence type="ECO:0000259" key="5">
    <source>
        <dbReference type="PROSITE" id="PS51504"/>
    </source>
</evidence>
<dbReference type="CDD" id="cd00073">
    <property type="entry name" value="H15"/>
    <property type="match status" value="1"/>
</dbReference>
<dbReference type="SUPFAM" id="SSF46785">
    <property type="entry name" value="Winged helix' DNA-binding domain"/>
    <property type="match status" value="1"/>
</dbReference>
<dbReference type="GO" id="GO:0005634">
    <property type="term" value="C:nucleus"/>
    <property type="evidence" value="ECO:0007669"/>
    <property type="project" value="UniProtKB-SubCell"/>
</dbReference>
<dbReference type="PRINTS" id="PR00624">
    <property type="entry name" value="HISTONEH5"/>
</dbReference>
<feature type="domain" description="H15" evidence="5">
    <location>
        <begin position="21"/>
        <end position="96"/>
    </location>
</feature>
<feature type="compositionally biased region" description="Low complexity" evidence="4">
    <location>
        <begin position="1"/>
        <end position="21"/>
    </location>
</feature>
<dbReference type="InterPro" id="IPR036388">
    <property type="entry name" value="WH-like_DNA-bd_sf"/>
</dbReference>
<protein>
    <recommendedName>
        <fullName evidence="1">Histone H1</fullName>
    </recommendedName>
</protein>
<organism evidence="6 7">
    <name type="scientific">Periconia macrospinosa</name>
    <dbReference type="NCBI Taxonomy" id="97972"/>
    <lineage>
        <taxon>Eukaryota</taxon>
        <taxon>Fungi</taxon>
        <taxon>Dikarya</taxon>
        <taxon>Ascomycota</taxon>
        <taxon>Pezizomycotina</taxon>
        <taxon>Dothideomycetes</taxon>
        <taxon>Pleosporomycetidae</taxon>
        <taxon>Pleosporales</taxon>
        <taxon>Massarineae</taxon>
        <taxon>Periconiaceae</taxon>
        <taxon>Periconia</taxon>
    </lineage>
</organism>
<dbReference type="Pfam" id="PF00538">
    <property type="entry name" value="Linker_histone"/>
    <property type="match status" value="1"/>
</dbReference>
<keyword evidence="3" id="KW-0158">Chromosome</keyword>
<dbReference type="EMBL" id="KZ805306">
    <property type="protein sequence ID" value="PVI07025.1"/>
    <property type="molecule type" value="Genomic_DNA"/>
</dbReference>
<comment type="subcellular location">
    <subcellularLocation>
        <location evidence="3">Nucleus</location>
    </subcellularLocation>
</comment>
<dbReference type="Gene3D" id="1.10.10.10">
    <property type="entry name" value="Winged helix-like DNA-binding domain superfamily/Winged helix DNA-binding domain"/>
    <property type="match status" value="1"/>
</dbReference>
<dbReference type="InterPro" id="IPR005819">
    <property type="entry name" value="H1/H5"/>
</dbReference>
<keyword evidence="7" id="KW-1185">Reference proteome</keyword>
<feature type="region of interest" description="Disordered" evidence="4">
    <location>
        <begin position="79"/>
        <end position="235"/>
    </location>
</feature>
<dbReference type="PROSITE" id="PS51504">
    <property type="entry name" value="H15"/>
    <property type="match status" value="1"/>
</dbReference>
<dbReference type="GO" id="GO:0006334">
    <property type="term" value="P:nucleosome assembly"/>
    <property type="evidence" value="ECO:0007669"/>
    <property type="project" value="InterPro"/>
</dbReference>
<name>A0A2V1ECQ0_9PLEO</name>
<keyword evidence="2 3" id="KW-0238">DNA-binding</keyword>
<feature type="compositionally biased region" description="Low complexity" evidence="4">
    <location>
        <begin position="127"/>
        <end position="138"/>
    </location>
</feature>
<evidence type="ECO:0000256" key="3">
    <source>
        <dbReference type="RuleBase" id="RU003894"/>
    </source>
</evidence>
<dbReference type="InterPro" id="IPR005818">
    <property type="entry name" value="Histone_H1/H5_H15"/>
</dbReference>
<reference evidence="6 7" key="1">
    <citation type="journal article" date="2018" name="Sci. Rep.">
        <title>Comparative genomics provides insights into the lifestyle and reveals functional heterogeneity of dark septate endophytic fungi.</title>
        <authorList>
            <person name="Knapp D.G."/>
            <person name="Nemeth J.B."/>
            <person name="Barry K."/>
            <person name="Hainaut M."/>
            <person name="Henrissat B."/>
            <person name="Johnson J."/>
            <person name="Kuo A."/>
            <person name="Lim J.H.P."/>
            <person name="Lipzen A."/>
            <person name="Nolan M."/>
            <person name="Ohm R.A."/>
            <person name="Tamas L."/>
            <person name="Grigoriev I.V."/>
            <person name="Spatafora J.W."/>
            <person name="Nagy L.G."/>
            <person name="Kovacs G.M."/>
        </authorList>
    </citation>
    <scope>NUCLEOTIDE SEQUENCE [LARGE SCALE GENOMIC DNA]</scope>
    <source>
        <strain evidence="6 7">DSE2036</strain>
    </source>
</reference>
<dbReference type="InterPro" id="IPR036390">
    <property type="entry name" value="WH_DNA-bd_sf"/>
</dbReference>
<dbReference type="STRING" id="97972.A0A2V1ECQ0"/>
<dbReference type="AlphaFoldDB" id="A0A2V1ECQ0"/>
<dbReference type="SMART" id="SM00526">
    <property type="entry name" value="H15"/>
    <property type="match status" value="1"/>
</dbReference>
<accession>A0A2V1ECQ0</accession>
<dbReference type="GO" id="GO:0003677">
    <property type="term" value="F:DNA binding"/>
    <property type="evidence" value="ECO:0007669"/>
    <property type="project" value="UniProtKB-KW"/>
</dbReference>
<evidence type="ECO:0000256" key="2">
    <source>
        <dbReference type="ARBA" id="ARBA00023125"/>
    </source>
</evidence>
<evidence type="ECO:0000256" key="4">
    <source>
        <dbReference type="SAM" id="MobiDB-lite"/>
    </source>
</evidence>
<proteinExistence type="inferred from homology"/>
<evidence type="ECO:0000256" key="1">
    <source>
        <dbReference type="ARBA" id="ARBA00020833"/>
    </source>
</evidence>
<keyword evidence="3" id="KW-0539">Nucleus</keyword>
<gene>
    <name evidence="6" type="ORF">DM02DRAFT_382756</name>
</gene>
<sequence length="235" mass="24508">MPPKKSTTATSTKKASGSAPAHGSYIDMIKEAILTLKERNGSSRQAIQKYIKANNNVGNITDTMFKSLVNRAITTGEEKGIFSRPKGPSGTVKLAKKEPTKPAAKAEAKGEGKTEKKTAAKAKKATATKAKAPAAKKATTTKKEKAPSTKKAATKAEPKKTATKAAAKPKANASKPRKESTTEAPAVDKEVTRVLGKTKSGRVTKTKAPASKAAPKKTATKKAATKKTTPKKAAA</sequence>
<feature type="compositionally biased region" description="Basic residues" evidence="4">
    <location>
        <begin position="214"/>
        <end position="235"/>
    </location>
</feature>
<dbReference type="GO" id="GO:0000786">
    <property type="term" value="C:nucleosome"/>
    <property type="evidence" value="ECO:0007669"/>
    <property type="project" value="InterPro"/>
</dbReference>
<dbReference type="OrthoDB" id="1110759at2759"/>